<dbReference type="GO" id="GO:0042765">
    <property type="term" value="C:GPI-anchor transamidase complex"/>
    <property type="evidence" value="ECO:0007669"/>
    <property type="project" value="InterPro"/>
</dbReference>
<sequence length="453" mass="52159">MIGKLKSFSEDFQNYLADGAVLQEDEKEELRWRRLSYWIYFFFIIIVGVPIWHLTTTPYRASLPHFEDNFREHLKDTFSPSSAEFSSEEIHGSKPGDVWNQMALFPAYNVHFVFVHDVPSYASTEDYPAKEEIDRTQKSTEELLNNVRKFAGIFHDNLQLNISAEHFWDFSLTDFLLNHRLDKEERSKYLHLSEESRKPRENVLIINNAQVPALTTEIDRLSTPPIGSEPLVKVVVFYSDKTIQFFDKEIPVHGLTVASWGGFACGSHITRTNTKENMNSLSQEVFAILRIQLGIDKASKAHSKFGSSFFDDSHKSVNKVQEDVMHHKLALTMENLLLTAHFINSLHDLKDKLEDLVISEEVAQLARASYENFFLSYKALTEEKRIDAPSSSSARIMAERAVTHPSLLEFLNFPSDQKYGIYVPLFFPLLVPIVLPLLSLVKFVLRRPKIKIE</sequence>
<dbReference type="GO" id="GO:0006506">
    <property type="term" value="P:GPI anchor biosynthetic process"/>
    <property type="evidence" value="ECO:0007669"/>
    <property type="project" value="UniProtKB-KW"/>
</dbReference>
<keyword evidence="5 10" id="KW-0812">Transmembrane</keyword>
<keyword evidence="7 10" id="KW-1133">Transmembrane helix</keyword>
<dbReference type="PANTHER" id="PTHR21072">
    <property type="entry name" value="GPI TRANSAMIDASE COMPONENT PIG-S"/>
    <property type="match status" value="1"/>
</dbReference>
<dbReference type="GO" id="GO:0016255">
    <property type="term" value="P:attachment of GPI anchor to protein"/>
    <property type="evidence" value="ECO:0007669"/>
    <property type="project" value="InterPro"/>
</dbReference>
<comment type="pathway">
    <text evidence="2">Glycolipid biosynthesis; glycosylphosphatidylinositol-anchor biosynthesis.</text>
</comment>
<accession>A0AAD4RCL8</accession>
<keyword evidence="9" id="KW-0325">Glycoprotein</keyword>
<organism evidence="11 12">
    <name type="scientific">Ditylenchus destructor</name>
    <dbReference type="NCBI Taxonomy" id="166010"/>
    <lineage>
        <taxon>Eukaryota</taxon>
        <taxon>Metazoa</taxon>
        <taxon>Ecdysozoa</taxon>
        <taxon>Nematoda</taxon>
        <taxon>Chromadorea</taxon>
        <taxon>Rhabditida</taxon>
        <taxon>Tylenchina</taxon>
        <taxon>Tylenchomorpha</taxon>
        <taxon>Sphaerularioidea</taxon>
        <taxon>Anguinidae</taxon>
        <taxon>Anguininae</taxon>
        <taxon>Ditylenchus</taxon>
    </lineage>
</organism>
<gene>
    <name evidence="11" type="ORF">DdX_02934</name>
</gene>
<comment type="caution">
    <text evidence="11">The sequence shown here is derived from an EMBL/GenBank/DDBJ whole genome shotgun (WGS) entry which is preliminary data.</text>
</comment>
<evidence type="ECO:0000313" key="11">
    <source>
        <dbReference type="EMBL" id="KAI1726228.1"/>
    </source>
</evidence>
<keyword evidence="8 10" id="KW-0472">Membrane</keyword>
<evidence type="ECO:0000256" key="4">
    <source>
        <dbReference type="ARBA" id="ARBA00022502"/>
    </source>
</evidence>
<dbReference type="PANTHER" id="PTHR21072:SF13">
    <property type="entry name" value="GPI TRANSAMIDASE COMPONENT PIG-S"/>
    <property type="match status" value="1"/>
</dbReference>
<reference evidence="11" key="1">
    <citation type="submission" date="2022-01" db="EMBL/GenBank/DDBJ databases">
        <title>Genome Sequence Resource for Two Populations of Ditylenchus destructor, the Migratory Endoparasitic Phytonematode.</title>
        <authorList>
            <person name="Zhang H."/>
            <person name="Lin R."/>
            <person name="Xie B."/>
        </authorList>
    </citation>
    <scope>NUCLEOTIDE SEQUENCE</scope>
    <source>
        <strain evidence="11">BazhouSP</strain>
    </source>
</reference>
<dbReference type="AlphaFoldDB" id="A0AAD4RCL8"/>
<keyword evidence="6" id="KW-0256">Endoplasmic reticulum</keyword>
<dbReference type="EMBL" id="JAKKPZ010000002">
    <property type="protein sequence ID" value="KAI1726228.1"/>
    <property type="molecule type" value="Genomic_DNA"/>
</dbReference>
<dbReference type="InterPro" id="IPR019540">
    <property type="entry name" value="PtdIno-glycan_biosynth_class_S"/>
</dbReference>
<proteinExistence type="inferred from homology"/>
<evidence type="ECO:0000256" key="6">
    <source>
        <dbReference type="ARBA" id="ARBA00022824"/>
    </source>
</evidence>
<dbReference type="Proteomes" id="UP001201812">
    <property type="component" value="Unassembled WGS sequence"/>
</dbReference>
<evidence type="ECO:0000256" key="9">
    <source>
        <dbReference type="ARBA" id="ARBA00023180"/>
    </source>
</evidence>
<evidence type="ECO:0000256" key="1">
    <source>
        <dbReference type="ARBA" id="ARBA00004477"/>
    </source>
</evidence>
<evidence type="ECO:0000256" key="3">
    <source>
        <dbReference type="ARBA" id="ARBA00005316"/>
    </source>
</evidence>
<keyword evidence="12" id="KW-1185">Reference proteome</keyword>
<comment type="similarity">
    <text evidence="3">Belongs to the PIGS family.</text>
</comment>
<comment type="subcellular location">
    <subcellularLocation>
        <location evidence="1">Endoplasmic reticulum membrane</location>
        <topology evidence="1">Multi-pass membrane protein</topology>
    </subcellularLocation>
</comment>
<protein>
    <submittedName>
        <fullName evidence="11">Phosphatidylinositol-glycan biosynthesis class S protein domain-containing protein</fullName>
    </submittedName>
</protein>
<evidence type="ECO:0000256" key="7">
    <source>
        <dbReference type="ARBA" id="ARBA00022989"/>
    </source>
</evidence>
<name>A0AAD4RCL8_9BILA</name>
<evidence type="ECO:0000256" key="2">
    <source>
        <dbReference type="ARBA" id="ARBA00004687"/>
    </source>
</evidence>
<evidence type="ECO:0000313" key="12">
    <source>
        <dbReference type="Proteomes" id="UP001201812"/>
    </source>
</evidence>
<evidence type="ECO:0000256" key="8">
    <source>
        <dbReference type="ARBA" id="ARBA00023136"/>
    </source>
</evidence>
<keyword evidence="4" id="KW-0337">GPI-anchor biosynthesis</keyword>
<dbReference type="Pfam" id="PF10510">
    <property type="entry name" value="PIG-S"/>
    <property type="match status" value="1"/>
</dbReference>
<evidence type="ECO:0000256" key="10">
    <source>
        <dbReference type="SAM" id="Phobius"/>
    </source>
</evidence>
<feature type="transmembrane region" description="Helical" evidence="10">
    <location>
        <begin position="421"/>
        <end position="445"/>
    </location>
</feature>
<evidence type="ECO:0000256" key="5">
    <source>
        <dbReference type="ARBA" id="ARBA00022692"/>
    </source>
</evidence>
<feature type="transmembrane region" description="Helical" evidence="10">
    <location>
        <begin position="37"/>
        <end position="55"/>
    </location>
</feature>